<keyword evidence="1" id="KW-0732">Signal</keyword>
<evidence type="ECO:0000313" key="3">
    <source>
        <dbReference type="EMBL" id="CAB9510798.1"/>
    </source>
</evidence>
<dbReference type="InterPro" id="IPR053021">
    <property type="entry name" value="Chloroplast_ADK"/>
</dbReference>
<dbReference type="PANTHER" id="PTHR35509:SF4">
    <property type="entry name" value="DUF1995 DOMAIN-CONTAINING PROTEIN"/>
    <property type="match status" value="1"/>
</dbReference>
<dbReference type="PANTHER" id="PTHR35509">
    <property type="entry name" value="DOMAIN PROTEIN, PUTATIVE (DUF1995)-RELATED"/>
    <property type="match status" value="1"/>
</dbReference>
<dbReference type="AlphaFoldDB" id="A0A9N8DXL0"/>
<feature type="signal peptide" evidence="1">
    <location>
        <begin position="1"/>
        <end position="18"/>
    </location>
</feature>
<comment type="caution">
    <text evidence="3">The sequence shown here is derived from an EMBL/GenBank/DDBJ whole genome shotgun (WGS) entry which is preliminary data.</text>
</comment>
<keyword evidence="4" id="KW-1185">Reference proteome</keyword>
<protein>
    <recommendedName>
        <fullName evidence="2">DUF1995 domain-containing protein</fullName>
    </recommendedName>
</protein>
<accession>A0A9N8DXL0</accession>
<dbReference type="OrthoDB" id="3155at2759"/>
<evidence type="ECO:0000313" key="4">
    <source>
        <dbReference type="Proteomes" id="UP001153069"/>
    </source>
</evidence>
<dbReference type="EMBL" id="CAICTM010000452">
    <property type="protein sequence ID" value="CAB9510798.1"/>
    <property type="molecule type" value="Genomic_DNA"/>
</dbReference>
<gene>
    <name evidence="3" type="ORF">SEMRO_453_G146120.1</name>
</gene>
<sequence>MKTSVAIALLFPCSVVSLVPLLDGGKQMPKLYDGWLNDQIAKQASTGISNALSAGYDKIEVNFPAVPNVDEVKFGTPLNKKFGTSVVARDLGVVGGYTPGSEVSRELVAFANIYWAKKIAPAVKGGVLGGKNVACLTTENVSFKAIKKTGDVTRTGAVLSPQARQGGRSNEAVICVNPGGEERWDSIANAHCEPGQPFVVLNNAYSTSYDLGNKRGYEEAYYLKRISKGWVFRIFPGPWQAYIERPDGSVELLETYKEKPPLNQVATLVRDTSFKRYAINNDRYAKGFGARL</sequence>
<evidence type="ECO:0000256" key="1">
    <source>
        <dbReference type="SAM" id="SignalP"/>
    </source>
</evidence>
<name>A0A9N8DXL0_9STRA</name>
<reference evidence="3" key="1">
    <citation type="submission" date="2020-06" db="EMBL/GenBank/DDBJ databases">
        <authorList>
            <consortium name="Plant Systems Biology data submission"/>
        </authorList>
    </citation>
    <scope>NUCLEOTIDE SEQUENCE</scope>
    <source>
        <strain evidence="3">D6</strain>
    </source>
</reference>
<evidence type="ECO:0000259" key="2">
    <source>
        <dbReference type="Pfam" id="PF09353"/>
    </source>
</evidence>
<dbReference type="InterPro" id="IPR018962">
    <property type="entry name" value="DUF1995"/>
</dbReference>
<feature type="chain" id="PRO_5040466516" description="DUF1995 domain-containing protein" evidence="1">
    <location>
        <begin position="19"/>
        <end position="292"/>
    </location>
</feature>
<feature type="domain" description="DUF1995" evidence="2">
    <location>
        <begin position="39"/>
        <end position="266"/>
    </location>
</feature>
<organism evidence="3 4">
    <name type="scientific">Seminavis robusta</name>
    <dbReference type="NCBI Taxonomy" id="568900"/>
    <lineage>
        <taxon>Eukaryota</taxon>
        <taxon>Sar</taxon>
        <taxon>Stramenopiles</taxon>
        <taxon>Ochrophyta</taxon>
        <taxon>Bacillariophyta</taxon>
        <taxon>Bacillariophyceae</taxon>
        <taxon>Bacillariophycidae</taxon>
        <taxon>Naviculales</taxon>
        <taxon>Naviculaceae</taxon>
        <taxon>Seminavis</taxon>
    </lineage>
</organism>
<dbReference type="Pfam" id="PF09353">
    <property type="entry name" value="DUF1995"/>
    <property type="match status" value="1"/>
</dbReference>
<proteinExistence type="predicted"/>
<dbReference type="Proteomes" id="UP001153069">
    <property type="component" value="Unassembled WGS sequence"/>
</dbReference>